<dbReference type="PANTHER" id="PTHR48257:SF1">
    <property type="match status" value="1"/>
</dbReference>
<sequence length="257" mass="27640">MHFFCATDGRLNWLEDEFPQYLERLHSACKSSGKKFLSAETYEALLLTSKSSVLCIKYLLESGFFYVLTRNLSSDPVEVLFSALRQMAGCNDCLDARAVTFGLEKLLRTGILCASQASNVGNGQSVMSMYSPSTSTQLSRVDPAVSSGTSSGLNTSSIPQNTSATTSSALLSLSEPPDIADDQSSVSAATNDSLPSICEPPSFVDDVNSLLAPLKVTPLQRPPSTVETAAIKEVYFKLGMHFVPSTAYYCPHDSNST</sequence>
<accession>A0AAQ4EAD0</accession>
<proteinExistence type="predicted"/>
<name>A0AAQ4EAD0_AMBAM</name>
<evidence type="ECO:0000313" key="2">
    <source>
        <dbReference type="EMBL" id="KAK8771593.1"/>
    </source>
</evidence>
<evidence type="ECO:0000256" key="1">
    <source>
        <dbReference type="SAM" id="MobiDB-lite"/>
    </source>
</evidence>
<protein>
    <submittedName>
        <fullName evidence="2">Uncharacterized protein</fullName>
    </submittedName>
</protein>
<keyword evidence="3" id="KW-1185">Reference proteome</keyword>
<dbReference type="PANTHER" id="PTHR48257">
    <property type="match status" value="1"/>
</dbReference>
<evidence type="ECO:0000313" key="3">
    <source>
        <dbReference type="Proteomes" id="UP001321473"/>
    </source>
</evidence>
<feature type="compositionally biased region" description="Polar residues" evidence="1">
    <location>
        <begin position="129"/>
        <end position="139"/>
    </location>
</feature>
<dbReference type="EMBL" id="JARKHS020019552">
    <property type="protein sequence ID" value="KAK8771593.1"/>
    <property type="molecule type" value="Genomic_DNA"/>
</dbReference>
<comment type="caution">
    <text evidence="2">The sequence shown here is derived from an EMBL/GenBank/DDBJ whole genome shotgun (WGS) entry which is preliminary data.</text>
</comment>
<organism evidence="2 3">
    <name type="scientific">Amblyomma americanum</name>
    <name type="common">Lone star tick</name>
    <dbReference type="NCBI Taxonomy" id="6943"/>
    <lineage>
        <taxon>Eukaryota</taxon>
        <taxon>Metazoa</taxon>
        <taxon>Ecdysozoa</taxon>
        <taxon>Arthropoda</taxon>
        <taxon>Chelicerata</taxon>
        <taxon>Arachnida</taxon>
        <taxon>Acari</taxon>
        <taxon>Parasitiformes</taxon>
        <taxon>Ixodida</taxon>
        <taxon>Ixodoidea</taxon>
        <taxon>Ixodidae</taxon>
        <taxon>Amblyomminae</taxon>
        <taxon>Amblyomma</taxon>
    </lineage>
</organism>
<feature type="region of interest" description="Disordered" evidence="1">
    <location>
        <begin position="129"/>
        <end position="168"/>
    </location>
</feature>
<gene>
    <name evidence="2" type="ORF">V5799_025161</name>
</gene>
<feature type="compositionally biased region" description="Low complexity" evidence="1">
    <location>
        <begin position="146"/>
        <end position="168"/>
    </location>
</feature>
<reference evidence="2 3" key="1">
    <citation type="journal article" date="2023" name="Arcadia Sci">
        <title>De novo assembly of a long-read Amblyomma americanum tick genome.</title>
        <authorList>
            <person name="Chou S."/>
            <person name="Poskanzer K.E."/>
            <person name="Rollins M."/>
            <person name="Thuy-Boun P.S."/>
        </authorList>
    </citation>
    <scope>NUCLEOTIDE SEQUENCE [LARGE SCALE GENOMIC DNA]</scope>
    <source>
        <strain evidence="2">F_SG_1</strain>
        <tissue evidence="2">Salivary glands</tissue>
    </source>
</reference>
<dbReference type="AlphaFoldDB" id="A0AAQ4EAD0"/>
<dbReference type="Proteomes" id="UP001321473">
    <property type="component" value="Unassembled WGS sequence"/>
</dbReference>